<feature type="compositionally biased region" description="Low complexity" evidence="1">
    <location>
        <begin position="213"/>
        <end position="234"/>
    </location>
</feature>
<organism evidence="2 3">
    <name type="scientific">Claviceps purpurea (strain 20.1)</name>
    <name type="common">Ergot fungus</name>
    <name type="synonym">Sphacelia segetum</name>
    <dbReference type="NCBI Taxonomy" id="1111077"/>
    <lineage>
        <taxon>Eukaryota</taxon>
        <taxon>Fungi</taxon>
        <taxon>Dikarya</taxon>
        <taxon>Ascomycota</taxon>
        <taxon>Pezizomycotina</taxon>
        <taxon>Sordariomycetes</taxon>
        <taxon>Hypocreomycetidae</taxon>
        <taxon>Hypocreales</taxon>
        <taxon>Clavicipitaceae</taxon>
        <taxon>Claviceps</taxon>
    </lineage>
</organism>
<name>M1WAI2_CLAP2</name>
<dbReference type="SUPFAM" id="SSF54236">
    <property type="entry name" value="Ubiquitin-like"/>
    <property type="match status" value="1"/>
</dbReference>
<dbReference type="eggNOG" id="ENOG502S2MX">
    <property type="taxonomic scope" value="Eukaryota"/>
</dbReference>
<dbReference type="OrthoDB" id="43122at2759"/>
<feature type="compositionally biased region" description="Low complexity" evidence="1">
    <location>
        <begin position="864"/>
        <end position="881"/>
    </location>
</feature>
<feature type="compositionally biased region" description="Low complexity" evidence="1">
    <location>
        <begin position="61"/>
        <end position="74"/>
    </location>
</feature>
<dbReference type="InterPro" id="IPR011993">
    <property type="entry name" value="PH-like_dom_sf"/>
</dbReference>
<sequence>MARDATTGDPGSIEAAPYQPSRSLSRYRTRTLGGKGTSLLRGFHVFQDGHCDDDSADSRQDASQSKPILRLSRSRSVTSLRHALIKRPELKLTEARAVPGAQRKGGFLESFKTPPEFLGQAPWISRTGVDKSQSTKTNRDEATRCHIRDSNHSNHSNHSRNLRGSGEREAGPTMALAYELPLVPYEPHHAPKYESLPSSVRLHREVYARGQLASGSEARSSEPEPASGPSPDAELVVQKQMPHSIPSHASETHTPAQDCQEHQHLTDDLALFEADAETRRLPPELRKLELVTPVKQKPVILQTLSRSGSSVKRTTVHARVSQSNTANTPSTIASVIHAPSLRSHFSYSHRGSLEHQPALSSSGTRKMSFIEPGGKGIVPQTDAPISASNGGERRVVVRCLSSTINLPVTADTSPMDILNAAAEMTRHNLTPTTCVLIECYSCLGLERRLRRYERIRDVMNSWDRDQQNSLLIVPCDNPPNDDGLAIESVPRTDEPPCGFSMQMHHSSKPGKWKKRWVTLLDNGQMYVAKSISTQPYDKDCSILCHLTDFDIYTPKESEVRRKLRPPKRFCYAIKSLEKTVVFSSTEKFVHFFSTEDAQQAASFFEKVHGWRSWYMVNRMVDLGGEKSKPSPQQPLLDTGINYSNRSPSMRNNMSSPKSNSIGRNGHLVSDKGYSRTDELSSETFKDAHDARLSSKTNPGPMQLHKALSVRSKVSSGAKHSSLSRDIPPTVREEEPEFSVGGLLGDTYEQKRKQSEAATPAFSSSGKPADGPFTDAPSLLNGGITKPGSDASTRHAMKQAEKDERKDEPKSWFPSAAEHSARTRYTHQREQQQQQLQQRQQQQQQRQHQQYQSQRRPMPTDRRASFSPSTSATAAASSPSISGCMPRRDRHPPPLLDFNNDISEQSRFYTGPNAGARHMRTPSQPLIHHAAGGVIPRDAAAAAAAAAAMRRHSSRRSDSIGLGGAMHPPPPPPPPPPPLSLSQPGYHPAAEGLQRHQSRASRGTGTSQPSLRHFSHGAHKFGQAVPLRRLYHGEGSPGEGGRVPAEPLVNRAR</sequence>
<dbReference type="PhylomeDB" id="M1WAI2"/>
<feature type="region of interest" description="Disordered" evidence="1">
    <location>
        <begin position="212"/>
        <end position="261"/>
    </location>
</feature>
<dbReference type="PANTHER" id="PTHR38700">
    <property type="entry name" value="YALI0E22418P"/>
    <property type="match status" value="1"/>
</dbReference>
<reference evidence="2 3" key="1">
    <citation type="journal article" date="2013" name="PLoS Genet.">
        <title>Plant-symbiotic fungi as chemical engineers: Multi-genome analysis of the Clavicipitaceae reveals dynamics of alkaloid loci.</title>
        <authorList>
            <person name="Schardl C.L."/>
            <person name="Young C.A."/>
            <person name="Hesse U."/>
            <person name="Amyotte S.G."/>
            <person name="Andreeva K."/>
            <person name="Calie P.J."/>
            <person name="Fleetwood D.J."/>
            <person name="Haws D.C."/>
            <person name="Moore N."/>
            <person name="Oeser B."/>
            <person name="Panaccione D.G."/>
            <person name="Schweri K.K."/>
            <person name="Voisey C.R."/>
            <person name="Farman M.L."/>
            <person name="Jaromczyk J.W."/>
            <person name="Roe B.A."/>
            <person name="O'Sullivan D.M."/>
            <person name="Scott B."/>
            <person name="Tudzynski P."/>
            <person name="An Z."/>
            <person name="Arnaoudova E.G."/>
            <person name="Bullock C.T."/>
            <person name="Charlton N.D."/>
            <person name="Chen L."/>
            <person name="Cox M."/>
            <person name="Dinkins R.D."/>
            <person name="Florea S."/>
            <person name="Glenn A.E."/>
            <person name="Gordon A."/>
            <person name="Gueldener U."/>
            <person name="Harris D.R."/>
            <person name="Hollin W."/>
            <person name="Jaromczyk J."/>
            <person name="Johnson R.D."/>
            <person name="Khan A.K."/>
            <person name="Leistner E."/>
            <person name="Leuchtmann A."/>
            <person name="Li C."/>
            <person name="Liu J."/>
            <person name="Liu J."/>
            <person name="Liu M."/>
            <person name="Mace W."/>
            <person name="Machado C."/>
            <person name="Nagabhyru P."/>
            <person name="Pan J."/>
            <person name="Schmid J."/>
            <person name="Sugawara K."/>
            <person name="Steiner U."/>
            <person name="Takach J.E."/>
            <person name="Tanaka E."/>
            <person name="Webb J.S."/>
            <person name="Wilson E.V."/>
            <person name="Wiseman J.L."/>
            <person name="Yoshida R."/>
            <person name="Zeng Z."/>
        </authorList>
    </citation>
    <scope>NUCLEOTIDE SEQUENCE [LARGE SCALE GENOMIC DNA]</scope>
    <source>
        <strain evidence="2 3">20.1</strain>
    </source>
</reference>
<feature type="compositionally biased region" description="Polar residues" evidence="1">
    <location>
        <begin position="999"/>
        <end position="1009"/>
    </location>
</feature>
<dbReference type="HOGENOM" id="CLU_013664_0_0_1"/>
<accession>M1WAI2</accession>
<gene>
    <name evidence="2" type="ORF">CPUR_01213</name>
</gene>
<dbReference type="AlphaFoldDB" id="M1WAI2"/>
<evidence type="ECO:0000256" key="1">
    <source>
        <dbReference type="SAM" id="MobiDB-lite"/>
    </source>
</evidence>
<feature type="region of interest" description="Disordered" evidence="1">
    <location>
        <begin position="353"/>
        <end position="387"/>
    </location>
</feature>
<dbReference type="EMBL" id="CAGA01000005">
    <property type="protein sequence ID" value="CCE27739.1"/>
    <property type="molecule type" value="Genomic_DNA"/>
</dbReference>
<dbReference type="Gene3D" id="2.30.29.30">
    <property type="entry name" value="Pleckstrin-homology domain (PH domain)/Phosphotyrosine-binding domain (PTB)"/>
    <property type="match status" value="1"/>
</dbReference>
<evidence type="ECO:0000313" key="3">
    <source>
        <dbReference type="Proteomes" id="UP000016801"/>
    </source>
</evidence>
<evidence type="ECO:0008006" key="4">
    <source>
        <dbReference type="Google" id="ProtNLM"/>
    </source>
</evidence>
<dbReference type="VEuPathDB" id="FungiDB:CPUR_01213"/>
<keyword evidence="3" id="KW-1185">Reference proteome</keyword>
<feature type="region of interest" description="Disordered" evidence="1">
    <location>
        <begin position="944"/>
        <end position="1052"/>
    </location>
</feature>
<feature type="compositionally biased region" description="Low complexity" evidence="1">
    <location>
        <begin position="643"/>
        <end position="660"/>
    </location>
</feature>
<feature type="region of interest" description="Disordered" evidence="1">
    <location>
        <begin position="148"/>
        <end position="169"/>
    </location>
</feature>
<comment type="caution">
    <text evidence="2">The sequence shown here is derived from an EMBL/GenBank/DDBJ whole genome shotgun (WGS) entry which is preliminary data.</text>
</comment>
<feature type="compositionally biased region" description="Low complexity" evidence="1">
    <location>
        <begin position="830"/>
        <end position="855"/>
    </location>
</feature>
<feature type="compositionally biased region" description="Polar residues" evidence="1">
    <location>
        <begin position="711"/>
        <end position="720"/>
    </location>
</feature>
<feature type="compositionally biased region" description="Polar residues" evidence="1">
    <location>
        <begin position="247"/>
        <end position="257"/>
    </location>
</feature>
<dbReference type="PANTHER" id="PTHR38700:SF1">
    <property type="entry name" value="PH DOMAIN-CONTAINING PROTEIN"/>
    <property type="match status" value="1"/>
</dbReference>
<proteinExistence type="predicted"/>
<feature type="compositionally biased region" description="Basic and acidic residues" evidence="1">
    <location>
        <begin position="668"/>
        <end position="692"/>
    </location>
</feature>
<feature type="region of interest" description="Disordered" evidence="1">
    <location>
        <begin position="1"/>
        <end position="28"/>
    </location>
</feature>
<feature type="compositionally biased region" description="Basic and acidic residues" evidence="1">
    <location>
        <begin position="797"/>
        <end position="809"/>
    </location>
</feature>
<dbReference type="Proteomes" id="UP000016801">
    <property type="component" value="Unassembled WGS sequence"/>
</dbReference>
<dbReference type="InterPro" id="IPR029071">
    <property type="entry name" value="Ubiquitin-like_domsf"/>
</dbReference>
<evidence type="ECO:0000313" key="2">
    <source>
        <dbReference type="EMBL" id="CCE27739.1"/>
    </source>
</evidence>
<dbReference type="STRING" id="1111077.M1WAI2"/>
<dbReference type="Gene3D" id="3.10.20.90">
    <property type="entry name" value="Phosphatidylinositol 3-kinase Catalytic Subunit, Chain A, domain 1"/>
    <property type="match status" value="1"/>
</dbReference>
<feature type="region of interest" description="Disordered" evidence="1">
    <location>
        <begin position="625"/>
        <end position="900"/>
    </location>
</feature>
<feature type="region of interest" description="Disordered" evidence="1">
    <location>
        <begin position="53"/>
        <end position="74"/>
    </location>
</feature>
<feature type="compositionally biased region" description="Pro residues" evidence="1">
    <location>
        <begin position="966"/>
        <end position="978"/>
    </location>
</feature>
<protein>
    <recommendedName>
        <fullName evidence="4">PH domain-containing protein</fullName>
    </recommendedName>
</protein>